<evidence type="ECO:0000256" key="1">
    <source>
        <dbReference type="ARBA" id="ARBA00022723"/>
    </source>
</evidence>
<protein>
    <recommendedName>
        <fullName evidence="4">Alcohol dehydrogenase-like N-terminal domain-containing protein</fullName>
    </recommendedName>
</protein>
<feature type="domain" description="Alcohol dehydrogenase-like N-terminal" evidence="4">
    <location>
        <begin position="24"/>
        <end position="99"/>
    </location>
</feature>
<comment type="caution">
    <text evidence="5">The sequence shown here is derived from an EMBL/GenBank/DDBJ whole genome shotgun (WGS) entry which is preliminary data.</text>
</comment>
<dbReference type="InterPro" id="IPR011032">
    <property type="entry name" value="GroES-like_sf"/>
</dbReference>
<keyword evidence="1" id="KW-0479">Metal-binding</keyword>
<evidence type="ECO:0000313" key="5">
    <source>
        <dbReference type="EMBL" id="GAG29266.1"/>
    </source>
</evidence>
<keyword evidence="2" id="KW-0862">Zinc</keyword>
<gene>
    <name evidence="5" type="ORF">S01H1_73417</name>
</gene>
<accession>X0XWV7</accession>
<dbReference type="PANTHER" id="PTHR43401">
    <property type="entry name" value="L-THREONINE 3-DEHYDROGENASE"/>
    <property type="match status" value="1"/>
</dbReference>
<dbReference type="PROSITE" id="PS00059">
    <property type="entry name" value="ADH_ZINC"/>
    <property type="match status" value="1"/>
</dbReference>
<dbReference type="SUPFAM" id="SSF50129">
    <property type="entry name" value="GroES-like"/>
    <property type="match status" value="1"/>
</dbReference>
<dbReference type="EMBL" id="BARS01049053">
    <property type="protein sequence ID" value="GAG29266.1"/>
    <property type="molecule type" value="Genomic_DNA"/>
</dbReference>
<dbReference type="InterPro" id="IPR002328">
    <property type="entry name" value="ADH_Zn_CS"/>
</dbReference>
<dbReference type="Pfam" id="PF08240">
    <property type="entry name" value="ADH_N"/>
    <property type="match status" value="1"/>
</dbReference>
<keyword evidence="3" id="KW-0560">Oxidoreductase</keyword>
<proteinExistence type="predicted"/>
<dbReference type="PANTHER" id="PTHR43401:SF2">
    <property type="entry name" value="L-THREONINE 3-DEHYDROGENASE"/>
    <property type="match status" value="1"/>
</dbReference>
<dbReference type="AlphaFoldDB" id="X0XWV7"/>
<organism evidence="5">
    <name type="scientific">marine sediment metagenome</name>
    <dbReference type="NCBI Taxonomy" id="412755"/>
    <lineage>
        <taxon>unclassified sequences</taxon>
        <taxon>metagenomes</taxon>
        <taxon>ecological metagenomes</taxon>
    </lineage>
</organism>
<dbReference type="GO" id="GO:0008270">
    <property type="term" value="F:zinc ion binding"/>
    <property type="evidence" value="ECO:0007669"/>
    <property type="project" value="InterPro"/>
</dbReference>
<dbReference type="GO" id="GO:0016491">
    <property type="term" value="F:oxidoreductase activity"/>
    <property type="evidence" value="ECO:0007669"/>
    <property type="project" value="UniProtKB-KW"/>
</dbReference>
<evidence type="ECO:0000256" key="2">
    <source>
        <dbReference type="ARBA" id="ARBA00022833"/>
    </source>
</evidence>
<name>X0XWV7_9ZZZZ</name>
<dbReference type="Gene3D" id="3.90.180.10">
    <property type="entry name" value="Medium-chain alcohol dehydrogenases, catalytic domain"/>
    <property type="match status" value="1"/>
</dbReference>
<evidence type="ECO:0000259" key="4">
    <source>
        <dbReference type="Pfam" id="PF08240"/>
    </source>
</evidence>
<evidence type="ECO:0000256" key="3">
    <source>
        <dbReference type="ARBA" id="ARBA00023002"/>
    </source>
</evidence>
<feature type="non-terminal residue" evidence="5">
    <location>
        <position position="99"/>
    </location>
</feature>
<sequence length="99" mass="10244">MKAAVFREIGKKLSIEEVPEPEPGDGDLIVEVRACGICGSDLHISELSGALPAGTIMGHEFAGEVVEVGAAARDDFKVGDRVCPLPYISCGRCAACLAG</sequence>
<dbReference type="InterPro" id="IPR013154">
    <property type="entry name" value="ADH-like_N"/>
</dbReference>
<reference evidence="5" key="1">
    <citation type="journal article" date="2014" name="Front. Microbiol.">
        <title>High frequency of phylogenetically diverse reductive dehalogenase-homologous genes in deep subseafloor sedimentary metagenomes.</title>
        <authorList>
            <person name="Kawai M."/>
            <person name="Futagami T."/>
            <person name="Toyoda A."/>
            <person name="Takaki Y."/>
            <person name="Nishi S."/>
            <person name="Hori S."/>
            <person name="Arai W."/>
            <person name="Tsubouchi T."/>
            <person name="Morono Y."/>
            <person name="Uchiyama I."/>
            <person name="Ito T."/>
            <person name="Fujiyama A."/>
            <person name="Inagaki F."/>
            <person name="Takami H."/>
        </authorList>
    </citation>
    <scope>NUCLEOTIDE SEQUENCE</scope>
    <source>
        <strain evidence="5">Expedition CK06-06</strain>
    </source>
</reference>
<dbReference type="InterPro" id="IPR050129">
    <property type="entry name" value="Zn_alcohol_dh"/>
</dbReference>